<dbReference type="InterPro" id="IPR002577">
    <property type="entry name" value="HTH_HxlR"/>
</dbReference>
<sequence length="64" mass="7660">MQFHYYGQAFLQEKEIYKIHKHYQEIPPKVEYSLTEHGKTVSTVLDSMCSWGRGHLEYIDKDKP</sequence>
<dbReference type="EMBL" id="QNGD03000019">
    <property type="protein sequence ID" value="RWQ70267.1"/>
    <property type="molecule type" value="Genomic_DNA"/>
</dbReference>
<feature type="domain" description="HTH hxlR-type" evidence="1">
    <location>
        <begin position="1"/>
        <end position="60"/>
    </location>
</feature>
<dbReference type="InterPro" id="IPR036388">
    <property type="entry name" value="WH-like_DNA-bd_sf"/>
</dbReference>
<dbReference type="InterPro" id="IPR036390">
    <property type="entry name" value="WH_DNA-bd_sf"/>
</dbReference>
<dbReference type="Pfam" id="PF01638">
    <property type="entry name" value="HxlR"/>
    <property type="match status" value="1"/>
</dbReference>
<name>A0A9X8IUQ7_BACCE</name>
<organism evidence="2 3">
    <name type="scientific">Bacillus cereus</name>
    <dbReference type="NCBI Taxonomy" id="1396"/>
    <lineage>
        <taxon>Bacteria</taxon>
        <taxon>Bacillati</taxon>
        <taxon>Bacillota</taxon>
        <taxon>Bacilli</taxon>
        <taxon>Bacillales</taxon>
        <taxon>Bacillaceae</taxon>
        <taxon>Bacillus</taxon>
        <taxon>Bacillus cereus group</taxon>
    </lineage>
</organism>
<evidence type="ECO:0000259" key="1">
    <source>
        <dbReference type="PROSITE" id="PS51118"/>
    </source>
</evidence>
<evidence type="ECO:0000313" key="3">
    <source>
        <dbReference type="Proteomes" id="UP000253597"/>
    </source>
</evidence>
<evidence type="ECO:0000313" key="2">
    <source>
        <dbReference type="EMBL" id="RWQ70267.1"/>
    </source>
</evidence>
<dbReference type="Gene3D" id="1.10.10.10">
    <property type="entry name" value="Winged helix-like DNA-binding domain superfamily/Winged helix DNA-binding domain"/>
    <property type="match status" value="1"/>
</dbReference>
<dbReference type="PROSITE" id="PS51118">
    <property type="entry name" value="HTH_HXLR"/>
    <property type="match status" value="1"/>
</dbReference>
<gene>
    <name evidence="2" type="ORF">DR116_0028015</name>
</gene>
<reference evidence="2 3" key="1">
    <citation type="submission" date="2019-01" db="EMBL/GenBank/DDBJ databases">
        <title>Draft genome sequence of heavy metal resistant Bacillus cereus NWUAB01.</title>
        <authorList>
            <person name="Babalola O."/>
            <person name="Aremu B.R."/>
            <person name="Ayangbenro A.S."/>
        </authorList>
    </citation>
    <scope>NUCLEOTIDE SEQUENCE [LARGE SCALE GENOMIC DNA]</scope>
    <source>
        <strain evidence="2 3">NWUAB01</strain>
    </source>
</reference>
<comment type="caution">
    <text evidence="2">The sequence shown here is derived from an EMBL/GenBank/DDBJ whole genome shotgun (WGS) entry which is preliminary data.</text>
</comment>
<proteinExistence type="predicted"/>
<dbReference type="SUPFAM" id="SSF46785">
    <property type="entry name" value="Winged helix' DNA-binding domain"/>
    <property type="match status" value="1"/>
</dbReference>
<protein>
    <submittedName>
        <fullName evidence="2">MarR family transcriptional regulator</fullName>
    </submittedName>
</protein>
<dbReference type="AlphaFoldDB" id="A0A9X8IUQ7"/>
<accession>A0A9X8IUQ7</accession>
<dbReference type="Proteomes" id="UP000253597">
    <property type="component" value="Unassembled WGS sequence"/>
</dbReference>